<dbReference type="InterPro" id="IPR036280">
    <property type="entry name" value="Multihaem_cyt_sf"/>
</dbReference>
<dbReference type="AlphaFoldDB" id="A0A1W2DGC2"/>
<protein>
    <submittedName>
        <fullName evidence="2">Cytochrome c554 and c-prime</fullName>
    </submittedName>
</protein>
<feature type="domain" description="Cytochrome c-552/4" evidence="1">
    <location>
        <begin position="58"/>
        <end position="140"/>
    </location>
</feature>
<dbReference type="InterPro" id="IPR023155">
    <property type="entry name" value="Cyt_c-552/4"/>
</dbReference>
<evidence type="ECO:0000259" key="1">
    <source>
        <dbReference type="Pfam" id="PF13435"/>
    </source>
</evidence>
<evidence type="ECO:0000313" key="3">
    <source>
        <dbReference type="Proteomes" id="UP000192418"/>
    </source>
</evidence>
<name>A0A1W2DGC2_9BACT</name>
<sequence>MRQQCFLVSLLAVLIGLFAGGVAQSRDTYMKTDTSLYPYAPSLLQWEKSSADFTPPETCADCHPGKFEEWTGSMHALAFKDPVYQGELNLAVKEAGHAIARQCEGCHTPAAVVKGEIKGAGLKGLSDMALAGVSCDVCHSIKGHTHWQTPYRQPENGSLILSPGTDGPEEPQLTKYGPNAPDEYCGDDFHQCVESSLHKSSELCASCHQVSHHETHTPLEETYREWKNGPYATANIHCQDCHMVETQTFKRSADELKKPEPGEYHHYFNGANFLLYYLTELAAKRAGDEELAENVHSKYTMAVERLQAAASLEITPVFRQKKLAEIKVRVKNIRAGHNLTTSLTNIRQMWLEVTATDNKGNIIMTTGSVDSHGKLPKDIRMFNSHTQDKNLKFTLKPWEAESFSKNDTIPPKGYKDVYYGLSREPGTSVTVEARLRYRQADQKVAEKLLGMVPGDIHLEAVYGIKEIPALPIIDMASTRVVIHK</sequence>
<organism evidence="2 3">
    <name type="scientific">Desulfocicer vacuolatum DSM 3385</name>
    <dbReference type="NCBI Taxonomy" id="1121400"/>
    <lineage>
        <taxon>Bacteria</taxon>
        <taxon>Pseudomonadati</taxon>
        <taxon>Thermodesulfobacteriota</taxon>
        <taxon>Desulfobacteria</taxon>
        <taxon>Desulfobacterales</taxon>
        <taxon>Desulfobacteraceae</taxon>
        <taxon>Desulfocicer</taxon>
    </lineage>
</organism>
<dbReference type="SUPFAM" id="SSF48695">
    <property type="entry name" value="Multiheme cytochromes"/>
    <property type="match status" value="1"/>
</dbReference>
<dbReference type="EMBL" id="FWXY01000017">
    <property type="protein sequence ID" value="SMC96523.1"/>
    <property type="molecule type" value="Genomic_DNA"/>
</dbReference>
<dbReference type="OrthoDB" id="9814800at2"/>
<reference evidence="2 3" key="1">
    <citation type="submission" date="2017-04" db="EMBL/GenBank/DDBJ databases">
        <authorList>
            <person name="Afonso C.L."/>
            <person name="Miller P.J."/>
            <person name="Scott M.A."/>
            <person name="Spackman E."/>
            <person name="Goraichik I."/>
            <person name="Dimitrov K.M."/>
            <person name="Suarez D.L."/>
            <person name="Swayne D.E."/>
        </authorList>
    </citation>
    <scope>NUCLEOTIDE SEQUENCE [LARGE SCALE GENOMIC DNA]</scope>
    <source>
        <strain evidence="2 3">DSM 3385</strain>
    </source>
</reference>
<evidence type="ECO:0000313" key="2">
    <source>
        <dbReference type="EMBL" id="SMC96523.1"/>
    </source>
</evidence>
<gene>
    <name evidence="2" type="ORF">SAMN02746065_11795</name>
</gene>
<dbReference type="Gene3D" id="1.10.1130.10">
    <property type="entry name" value="Flavocytochrome C3, Chain A"/>
    <property type="match status" value="1"/>
</dbReference>
<accession>A0A1W2DGC2</accession>
<dbReference type="RefSeq" id="WP_084070294.1">
    <property type="nucleotide sequence ID" value="NZ_FWXY01000017.1"/>
</dbReference>
<dbReference type="Pfam" id="PF13435">
    <property type="entry name" value="Cytochrome_C554"/>
    <property type="match status" value="1"/>
</dbReference>
<dbReference type="Proteomes" id="UP000192418">
    <property type="component" value="Unassembled WGS sequence"/>
</dbReference>
<proteinExistence type="predicted"/>
<dbReference type="STRING" id="1121400.SAMN02746065_11795"/>
<keyword evidence="3" id="KW-1185">Reference proteome</keyword>